<accession>A0A0L0S3Z9</accession>
<dbReference type="Proteomes" id="UP000054350">
    <property type="component" value="Unassembled WGS sequence"/>
</dbReference>
<dbReference type="EMBL" id="GG745331">
    <property type="protein sequence ID" value="KNE57094.1"/>
    <property type="molecule type" value="Genomic_DNA"/>
</dbReference>
<proteinExistence type="predicted"/>
<feature type="region of interest" description="Disordered" evidence="1">
    <location>
        <begin position="49"/>
        <end position="85"/>
    </location>
</feature>
<gene>
    <name evidence="2" type="ORF">AMAG_02844</name>
</gene>
<feature type="compositionally biased region" description="Low complexity" evidence="1">
    <location>
        <begin position="159"/>
        <end position="172"/>
    </location>
</feature>
<dbReference type="AlphaFoldDB" id="A0A0L0S3Z9"/>
<keyword evidence="3" id="KW-1185">Reference proteome</keyword>
<evidence type="ECO:0000313" key="3">
    <source>
        <dbReference type="Proteomes" id="UP000054350"/>
    </source>
</evidence>
<reference evidence="2 3" key="1">
    <citation type="submission" date="2009-11" db="EMBL/GenBank/DDBJ databases">
        <title>Annotation of Allomyces macrogynus ATCC 38327.</title>
        <authorList>
            <consortium name="The Broad Institute Genome Sequencing Platform"/>
            <person name="Russ C."/>
            <person name="Cuomo C."/>
            <person name="Burger G."/>
            <person name="Gray M.W."/>
            <person name="Holland P.W.H."/>
            <person name="King N."/>
            <person name="Lang F.B.F."/>
            <person name="Roger A.J."/>
            <person name="Ruiz-Trillo I."/>
            <person name="Young S.K."/>
            <person name="Zeng Q."/>
            <person name="Gargeya S."/>
            <person name="Fitzgerald M."/>
            <person name="Haas B."/>
            <person name="Abouelleil A."/>
            <person name="Alvarado L."/>
            <person name="Arachchi H.M."/>
            <person name="Berlin A."/>
            <person name="Chapman S.B."/>
            <person name="Gearin G."/>
            <person name="Goldberg J."/>
            <person name="Griggs A."/>
            <person name="Gujja S."/>
            <person name="Hansen M."/>
            <person name="Heiman D."/>
            <person name="Howarth C."/>
            <person name="Larimer J."/>
            <person name="Lui A."/>
            <person name="MacDonald P.J.P."/>
            <person name="McCowen C."/>
            <person name="Montmayeur A."/>
            <person name="Murphy C."/>
            <person name="Neiman D."/>
            <person name="Pearson M."/>
            <person name="Priest M."/>
            <person name="Roberts A."/>
            <person name="Saif S."/>
            <person name="Shea T."/>
            <person name="Sisk P."/>
            <person name="Stolte C."/>
            <person name="Sykes S."/>
            <person name="Wortman J."/>
            <person name="Nusbaum C."/>
            <person name="Birren B."/>
        </authorList>
    </citation>
    <scope>NUCLEOTIDE SEQUENCE [LARGE SCALE GENOMIC DNA]</scope>
    <source>
        <strain evidence="2 3">ATCC 38327</strain>
    </source>
</reference>
<feature type="compositionally biased region" description="Basic residues" evidence="1">
    <location>
        <begin position="69"/>
        <end position="84"/>
    </location>
</feature>
<dbReference type="VEuPathDB" id="FungiDB:AMAG_02844"/>
<feature type="region of interest" description="Disordered" evidence="1">
    <location>
        <begin position="159"/>
        <end position="179"/>
    </location>
</feature>
<reference evidence="3" key="2">
    <citation type="submission" date="2009-11" db="EMBL/GenBank/DDBJ databases">
        <title>The Genome Sequence of Allomyces macrogynus strain ATCC 38327.</title>
        <authorList>
            <consortium name="The Broad Institute Genome Sequencing Platform"/>
            <person name="Russ C."/>
            <person name="Cuomo C."/>
            <person name="Shea T."/>
            <person name="Young S.K."/>
            <person name="Zeng Q."/>
            <person name="Koehrsen M."/>
            <person name="Haas B."/>
            <person name="Borodovsky M."/>
            <person name="Guigo R."/>
            <person name="Alvarado L."/>
            <person name="Berlin A."/>
            <person name="Borenstein D."/>
            <person name="Chen Z."/>
            <person name="Engels R."/>
            <person name="Freedman E."/>
            <person name="Gellesch M."/>
            <person name="Goldberg J."/>
            <person name="Griggs A."/>
            <person name="Gujja S."/>
            <person name="Heiman D."/>
            <person name="Hepburn T."/>
            <person name="Howarth C."/>
            <person name="Jen D."/>
            <person name="Larson L."/>
            <person name="Lewis B."/>
            <person name="Mehta T."/>
            <person name="Park D."/>
            <person name="Pearson M."/>
            <person name="Roberts A."/>
            <person name="Saif S."/>
            <person name="Shenoy N."/>
            <person name="Sisk P."/>
            <person name="Stolte C."/>
            <person name="Sykes S."/>
            <person name="Walk T."/>
            <person name="White J."/>
            <person name="Yandava C."/>
            <person name="Burger G."/>
            <person name="Gray M.W."/>
            <person name="Holland P.W.H."/>
            <person name="King N."/>
            <person name="Lang F.B.F."/>
            <person name="Roger A.J."/>
            <person name="Ruiz-Trillo I."/>
            <person name="Lander E."/>
            <person name="Nusbaum C."/>
        </authorList>
    </citation>
    <scope>NUCLEOTIDE SEQUENCE [LARGE SCALE GENOMIC DNA]</scope>
    <source>
        <strain evidence="3">ATCC 38327</strain>
    </source>
</reference>
<sequence length="179" mass="20127">MTLRDARRPTPSRRCSSTRCKKAVEHFKRTKPARFRVLVVDVQRSAQIQLDDGRPGERAAGGAVTPRSGRQRNRHRGKRRRRPVRQGVARPWCNWSVWAPSLSHNSPHLLPRFLDELVYNLIKATNGGATAIFHEHVVHFYLSEQARCAAPAGRAVAVPSTLPATSTRTPRSGSRRTRA</sequence>
<evidence type="ECO:0000256" key="1">
    <source>
        <dbReference type="SAM" id="MobiDB-lite"/>
    </source>
</evidence>
<name>A0A0L0S3Z9_ALLM3</name>
<evidence type="ECO:0000313" key="2">
    <source>
        <dbReference type="EMBL" id="KNE57094.1"/>
    </source>
</evidence>
<organism evidence="2 3">
    <name type="scientific">Allomyces macrogynus (strain ATCC 38327)</name>
    <name type="common">Allomyces javanicus var. macrogynus</name>
    <dbReference type="NCBI Taxonomy" id="578462"/>
    <lineage>
        <taxon>Eukaryota</taxon>
        <taxon>Fungi</taxon>
        <taxon>Fungi incertae sedis</taxon>
        <taxon>Blastocladiomycota</taxon>
        <taxon>Blastocladiomycetes</taxon>
        <taxon>Blastocladiales</taxon>
        <taxon>Blastocladiaceae</taxon>
        <taxon>Allomyces</taxon>
    </lineage>
</organism>
<protein>
    <submittedName>
        <fullName evidence="2">Uncharacterized protein</fullName>
    </submittedName>
</protein>